<reference evidence="2" key="1">
    <citation type="journal article" date="2016" name="Nat. Biotechnol.">
        <title>Sequencing wild and cultivated cassava and related species reveals extensive interspecific hybridization and genetic diversity.</title>
        <authorList>
            <person name="Bredeson J.V."/>
            <person name="Lyons J.B."/>
            <person name="Prochnik S.E."/>
            <person name="Wu G.A."/>
            <person name="Ha C.M."/>
            <person name="Edsinger-Gonzales E."/>
            <person name="Grimwood J."/>
            <person name="Schmutz J."/>
            <person name="Rabbi I.Y."/>
            <person name="Egesi C."/>
            <person name="Nauluvula P."/>
            <person name="Lebot V."/>
            <person name="Ndunguru J."/>
            <person name="Mkamilo G."/>
            <person name="Bart R.S."/>
            <person name="Setter T.L."/>
            <person name="Gleadow R.M."/>
            <person name="Kulakow P."/>
            <person name="Ferguson M.E."/>
            <person name="Rounsley S."/>
            <person name="Rokhsar D.S."/>
        </authorList>
    </citation>
    <scope>NUCLEOTIDE SEQUENCE [LARGE SCALE GENOMIC DNA]</scope>
    <source>
        <strain evidence="2">cv. AM560-2</strain>
    </source>
</reference>
<keyword evidence="2" id="KW-1185">Reference proteome</keyword>
<gene>
    <name evidence="1" type="ORF">MANES_09G033750v8</name>
</gene>
<protein>
    <submittedName>
        <fullName evidence="1">Uncharacterized protein</fullName>
    </submittedName>
</protein>
<proteinExistence type="predicted"/>
<organism evidence="1 2">
    <name type="scientific">Manihot esculenta</name>
    <name type="common">Cassava</name>
    <name type="synonym">Jatropha manihot</name>
    <dbReference type="NCBI Taxonomy" id="3983"/>
    <lineage>
        <taxon>Eukaryota</taxon>
        <taxon>Viridiplantae</taxon>
        <taxon>Streptophyta</taxon>
        <taxon>Embryophyta</taxon>
        <taxon>Tracheophyta</taxon>
        <taxon>Spermatophyta</taxon>
        <taxon>Magnoliopsida</taxon>
        <taxon>eudicotyledons</taxon>
        <taxon>Gunneridae</taxon>
        <taxon>Pentapetalae</taxon>
        <taxon>rosids</taxon>
        <taxon>fabids</taxon>
        <taxon>Malpighiales</taxon>
        <taxon>Euphorbiaceae</taxon>
        <taxon>Crotonoideae</taxon>
        <taxon>Manihoteae</taxon>
        <taxon>Manihot</taxon>
    </lineage>
</organism>
<comment type="caution">
    <text evidence="1">The sequence shown here is derived from an EMBL/GenBank/DDBJ whole genome shotgun (WGS) entry which is preliminary data.</text>
</comment>
<dbReference type="EMBL" id="CM004395">
    <property type="protein sequence ID" value="KAG8646839.1"/>
    <property type="molecule type" value="Genomic_DNA"/>
</dbReference>
<evidence type="ECO:0000313" key="1">
    <source>
        <dbReference type="EMBL" id="KAG8646839.1"/>
    </source>
</evidence>
<sequence length="91" mass="10327">MKIICTTLEAVVALILIHILTFSSPCLCNEEIINGRNKLPRRLLLLPMANGSHSRRLMIMKSEAVKQQPEKRVEQRLRKAPPSVSDPIQNK</sequence>
<evidence type="ECO:0000313" key="2">
    <source>
        <dbReference type="Proteomes" id="UP000091857"/>
    </source>
</evidence>
<accession>A0ACB7H458</accession>
<dbReference type="Proteomes" id="UP000091857">
    <property type="component" value="Chromosome 9"/>
</dbReference>
<name>A0ACB7H458_MANES</name>